<gene>
    <name evidence="1" type="ORF">GCM10025867_24330</name>
</gene>
<protein>
    <recommendedName>
        <fullName evidence="3">N-acetyl-gamma-glutamyl-phosphate reductase</fullName>
    </recommendedName>
</protein>
<name>A0ABM8GP22_9MICO</name>
<dbReference type="PANTHER" id="PTHR32338:SF10">
    <property type="entry name" value="N-ACETYL-GAMMA-GLUTAMYL-PHOSPHATE REDUCTASE, CHLOROPLASTIC-RELATED"/>
    <property type="match status" value="1"/>
</dbReference>
<dbReference type="Gene3D" id="3.30.360.10">
    <property type="entry name" value="Dihydrodipicolinate Reductase, domain 2"/>
    <property type="match status" value="1"/>
</dbReference>
<reference evidence="2" key="1">
    <citation type="journal article" date="2019" name="Int. J. Syst. Evol. Microbiol.">
        <title>The Global Catalogue of Microorganisms (GCM) 10K type strain sequencing project: providing services to taxonomists for standard genome sequencing and annotation.</title>
        <authorList>
            <consortium name="The Broad Institute Genomics Platform"/>
            <consortium name="The Broad Institute Genome Sequencing Center for Infectious Disease"/>
            <person name="Wu L."/>
            <person name="Ma J."/>
        </authorList>
    </citation>
    <scope>NUCLEOTIDE SEQUENCE [LARGE SCALE GENOMIC DNA]</scope>
    <source>
        <strain evidence="2">NBRC 108728</strain>
    </source>
</reference>
<evidence type="ECO:0008006" key="3">
    <source>
        <dbReference type="Google" id="ProtNLM"/>
    </source>
</evidence>
<evidence type="ECO:0000313" key="1">
    <source>
        <dbReference type="EMBL" id="BDZ50192.1"/>
    </source>
</evidence>
<keyword evidence="2" id="KW-1185">Reference proteome</keyword>
<sequence>MAVDEAAGRVVVISALDNLVKGTAGAAVQSANIALGLPETLGLTANGVAP</sequence>
<evidence type="ECO:0000313" key="2">
    <source>
        <dbReference type="Proteomes" id="UP001321486"/>
    </source>
</evidence>
<proteinExistence type="predicted"/>
<accession>A0ABM8GP22</accession>
<dbReference type="PANTHER" id="PTHR32338">
    <property type="entry name" value="N-ACETYL-GAMMA-GLUTAMYL-PHOSPHATE REDUCTASE, CHLOROPLASTIC-RELATED-RELATED"/>
    <property type="match status" value="1"/>
</dbReference>
<organism evidence="1 2">
    <name type="scientific">Frondihabitans sucicola</name>
    <dbReference type="NCBI Taxonomy" id="1268041"/>
    <lineage>
        <taxon>Bacteria</taxon>
        <taxon>Bacillati</taxon>
        <taxon>Actinomycetota</taxon>
        <taxon>Actinomycetes</taxon>
        <taxon>Micrococcales</taxon>
        <taxon>Microbacteriaceae</taxon>
        <taxon>Frondihabitans</taxon>
    </lineage>
</organism>
<dbReference type="InterPro" id="IPR050085">
    <property type="entry name" value="AGPR"/>
</dbReference>
<dbReference type="Proteomes" id="UP001321486">
    <property type="component" value="Chromosome"/>
</dbReference>
<dbReference type="EMBL" id="AP027732">
    <property type="protein sequence ID" value="BDZ50192.1"/>
    <property type="molecule type" value="Genomic_DNA"/>
</dbReference>
<dbReference type="Gene3D" id="3.40.50.720">
    <property type="entry name" value="NAD(P)-binding Rossmann-like Domain"/>
    <property type="match status" value="1"/>
</dbReference>